<dbReference type="PANTHER" id="PTHR38731:SF1">
    <property type="entry name" value="FECR PROTEIN DOMAIN-CONTAINING PROTEIN"/>
    <property type="match status" value="1"/>
</dbReference>
<proteinExistence type="predicted"/>
<keyword evidence="2" id="KW-0472">Membrane</keyword>
<dbReference type="AlphaFoldDB" id="A0A9P1NX25"/>
<accession>A0A9P1NX25</accession>
<keyword evidence="2" id="KW-0812">Transmembrane</keyword>
<name>A0A9P1NX25_9CYAN</name>
<sequence>MVTTGTSWLKPNGDNFFKYAFFLIPGMTAIAITMMELGIFGAIKPAIANTSPLSQVDRTATRSLMVEELQGRVTINGRPAQFGDRLGVGDVITTGRRAIAILRVDSNIGVLELAENTTLEIRSLSGQPGLDPNQETVVFISKGRVRSSIARFVSAPFRNSTASHPPQEIAALNWEGIFSQDSQNSEESVETSPFRVETPVTVAGVRGTSFGVDVGPDGKTGISTVEGIVGASAEGQETQINREKSSVVNLNLPPTAPDLTPPLSDLQVFQVTRLSPRRARIVGQVDPMDIVYIDNRAIVTDSEGKFDLIANLPPSRRFRIVVRGPAVREREYSVPVP</sequence>
<dbReference type="PANTHER" id="PTHR38731">
    <property type="entry name" value="LIPL45-RELATED LIPOPROTEIN-RELATED"/>
    <property type="match status" value="1"/>
</dbReference>
<dbReference type="InterPro" id="IPR006860">
    <property type="entry name" value="FecR"/>
</dbReference>
<evidence type="ECO:0000259" key="3">
    <source>
        <dbReference type="Pfam" id="PF04773"/>
    </source>
</evidence>
<dbReference type="EMBL" id="FO818640">
    <property type="protein sequence ID" value="CDM93469.1"/>
    <property type="molecule type" value="Genomic_DNA"/>
</dbReference>
<evidence type="ECO:0000256" key="2">
    <source>
        <dbReference type="SAM" id="Phobius"/>
    </source>
</evidence>
<evidence type="ECO:0000313" key="5">
    <source>
        <dbReference type="Proteomes" id="UP000032946"/>
    </source>
</evidence>
<dbReference type="RefSeq" id="WP_008057489.1">
    <property type="nucleotide sequence ID" value="NZ_FO818640.1"/>
</dbReference>
<feature type="transmembrane region" description="Helical" evidence="2">
    <location>
        <begin position="20"/>
        <end position="43"/>
    </location>
</feature>
<reference evidence="4 5" key="1">
    <citation type="submission" date="2014-02" db="EMBL/GenBank/DDBJ databases">
        <authorList>
            <person name="Genoscope - CEA"/>
        </authorList>
    </citation>
    <scope>NUCLEOTIDE SEQUENCE [LARGE SCALE GENOMIC DNA]</scope>
    <source>
        <strain evidence="4 5">PCC 8005</strain>
    </source>
</reference>
<dbReference type="Gene3D" id="2.60.120.1440">
    <property type="match status" value="1"/>
</dbReference>
<protein>
    <recommendedName>
        <fullName evidence="3">FecR protein domain-containing protein</fullName>
    </recommendedName>
</protein>
<evidence type="ECO:0000313" key="4">
    <source>
        <dbReference type="EMBL" id="CDM93469.1"/>
    </source>
</evidence>
<feature type="domain" description="FecR protein" evidence="3">
    <location>
        <begin position="187"/>
        <end position="229"/>
    </location>
</feature>
<gene>
    <name evidence="4" type="ORF">ARTHRO_11142</name>
</gene>
<dbReference type="PROSITE" id="PS50889">
    <property type="entry name" value="S4"/>
    <property type="match status" value="1"/>
</dbReference>
<dbReference type="GO" id="GO:0003723">
    <property type="term" value="F:RNA binding"/>
    <property type="evidence" value="ECO:0007669"/>
    <property type="project" value="UniProtKB-KW"/>
</dbReference>
<dbReference type="Proteomes" id="UP000032946">
    <property type="component" value="Chromosome"/>
</dbReference>
<keyword evidence="5" id="KW-1185">Reference proteome</keyword>
<keyword evidence="1" id="KW-0694">RNA-binding</keyword>
<evidence type="ECO:0000256" key="1">
    <source>
        <dbReference type="PROSITE-ProRule" id="PRU00182"/>
    </source>
</evidence>
<dbReference type="Pfam" id="PF04773">
    <property type="entry name" value="FecR"/>
    <property type="match status" value="1"/>
</dbReference>
<organism evidence="4 5">
    <name type="scientific">Limnospira indica PCC 8005</name>
    <dbReference type="NCBI Taxonomy" id="376219"/>
    <lineage>
        <taxon>Bacteria</taxon>
        <taxon>Bacillati</taxon>
        <taxon>Cyanobacteriota</taxon>
        <taxon>Cyanophyceae</taxon>
        <taxon>Oscillatoriophycideae</taxon>
        <taxon>Oscillatoriales</taxon>
        <taxon>Sirenicapillariaceae</taxon>
        <taxon>Limnospira</taxon>
    </lineage>
</organism>
<keyword evidence="2" id="KW-1133">Transmembrane helix</keyword>